<evidence type="ECO:0000313" key="1">
    <source>
        <dbReference type="EMBL" id="MPM85685.1"/>
    </source>
</evidence>
<reference evidence="1" key="1">
    <citation type="submission" date="2019-08" db="EMBL/GenBank/DDBJ databases">
        <authorList>
            <person name="Kucharzyk K."/>
            <person name="Murdoch R.W."/>
            <person name="Higgins S."/>
            <person name="Loffler F."/>
        </authorList>
    </citation>
    <scope>NUCLEOTIDE SEQUENCE</scope>
</reference>
<accession>A0A645D908</accession>
<dbReference type="AlphaFoldDB" id="A0A645D908"/>
<sequence length="141" mass="15659">MVRNSGRGADFQAKRSVQRWAPDAVWLEASAAFGNTSRTWRRKQVVARYQPEPQRGNFALRRVAMLCIQNLWTATKTKPANAVMHLRAMPSHRSEGCDGEDGYAAAALSSSTSFRRFDFNVFPAGLRGNACPLTTIRLGTL</sequence>
<proteinExistence type="predicted"/>
<dbReference type="EMBL" id="VSSQ01033919">
    <property type="protein sequence ID" value="MPM85685.1"/>
    <property type="molecule type" value="Genomic_DNA"/>
</dbReference>
<comment type="caution">
    <text evidence="1">The sequence shown here is derived from an EMBL/GenBank/DDBJ whole genome shotgun (WGS) entry which is preliminary data.</text>
</comment>
<organism evidence="1">
    <name type="scientific">bioreactor metagenome</name>
    <dbReference type="NCBI Taxonomy" id="1076179"/>
    <lineage>
        <taxon>unclassified sequences</taxon>
        <taxon>metagenomes</taxon>
        <taxon>ecological metagenomes</taxon>
    </lineage>
</organism>
<name>A0A645D908_9ZZZZ</name>
<gene>
    <name evidence="1" type="ORF">SDC9_132766</name>
</gene>
<protein>
    <submittedName>
        <fullName evidence="1">Uncharacterized protein</fullName>
    </submittedName>
</protein>